<protein>
    <submittedName>
        <fullName evidence="2">Uncharacterized protein</fullName>
    </submittedName>
</protein>
<keyword evidence="3" id="KW-1185">Reference proteome</keyword>
<reference evidence="2 3" key="1">
    <citation type="submission" date="2019-12" db="EMBL/GenBank/DDBJ databases">
        <title>Mucilaginibacter sp. HME9299 genome sequencing and assembly.</title>
        <authorList>
            <person name="Kang H."/>
            <person name="Kim H."/>
            <person name="Joh K."/>
        </authorList>
    </citation>
    <scope>NUCLEOTIDE SEQUENCE [LARGE SCALE GENOMIC DNA]</scope>
    <source>
        <strain evidence="2 3">HME9299</strain>
    </source>
</reference>
<keyword evidence="1" id="KW-0472">Membrane</keyword>
<gene>
    <name evidence="2" type="ORF">GO816_00305</name>
</gene>
<sequence length="62" mass="6869">MNSFFKALIAGWGAKKLGGGCLSTVVIFIVIYTLLGKCDNRADAAIKYKKPAHVVTQYQHRR</sequence>
<evidence type="ECO:0000313" key="3">
    <source>
        <dbReference type="Proteomes" id="UP000434850"/>
    </source>
</evidence>
<keyword evidence="1" id="KW-1133">Transmembrane helix</keyword>
<comment type="caution">
    <text evidence="2">The sequence shown here is derived from an EMBL/GenBank/DDBJ whole genome shotgun (WGS) entry which is preliminary data.</text>
</comment>
<keyword evidence="1" id="KW-0812">Transmembrane</keyword>
<evidence type="ECO:0000313" key="2">
    <source>
        <dbReference type="EMBL" id="MVN89560.1"/>
    </source>
</evidence>
<dbReference type="Proteomes" id="UP000434850">
    <property type="component" value="Unassembled WGS sequence"/>
</dbReference>
<name>A0A6I4I3I0_9SPHI</name>
<dbReference type="AlphaFoldDB" id="A0A6I4I3I0"/>
<evidence type="ECO:0000256" key="1">
    <source>
        <dbReference type="SAM" id="Phobius"/>
    </source>
</evidence>
<dbReference type="EMBL" id="WQLA01000001">
    <property type="protein sequence ID" value="MVN89560.1"/>
    <property type="molecule type" value="Genomic_DNA"/>
</dbReference>
<dbReference type="RefSeq" id="WP_157539362.1">
    <property type="nucleotide sequence ID" value="NZ_WQLA01000001.1"/>
</dbReference>
<proteinExistence type="predicted"/>
<dbReference type="OrthoDB" id="771245at2"/>
<accession>A0A6I4I3I0</accession>
<feature type="transmembrane region" description="Helical" evidence="1">
    <location>
        <begin position="17"/>
        <end position="35"/>
    </location>
</feature>
<organism evidence="2 3">
    <name type="scientific">Mucilaginibacter aquatilis</name>
    <dbReference type="NCBI Taxonomy" id="1517760"/>
    <lineage>
        <taxon>Bacteria</taxon>
        <taxon>Pseudomonadati</taxon>
        <taxon>Bacteroidota</taxon>
        <taxon>Sphingobacteriia</taxon>
        <taxon>Sphingobacteriales</taxon>
        <taxon>Sphingobacteriaceae</taxon>
        <taxon>Mucilaginibacter</taxon>
    </lineage>
</organism>